<dbReference type="Proteomes" id="UP000094336">
    <property type="component" value="Unassembled WGS sequence"/>
</dbReference>
<dbReference type="AlphaFoldDB" id="A0A1E3QZ91"/>
<protein>
    <submittedName>
        <fullName evidence="1">Uncharacterized protein</fullName>
    </submittedName>
</protein>
<gene>
    <name evidence="1" type="ORF">BABINDRAFT_159471</name>
</gene>
<sequence>MNVTGSRPALTPIKQSNLNIQASPFRKLTPGKPNDPQLSTPFCGVKTLGSKERAAKLKARLQKALIRLQDKDAKAASPETLHGPALSTFTTNGAPVHLTPLVKRAIDGELMALASSTPLPPSGLFTKQLSAAKRSVSFLDEPLLNSAETVQRAQRISSGGAGGAYERLSTYLKLKPLLRPAHALGSKPRAQISQEYFLAAAQAGDITAQPRRASKKALNRIYKKASPYHVPAQKMHSLATPATSTPENKDLPRLQLPSFAEITQRFESNLQYASKAANNQLPTPLAEKTSLPSLSAQFGSDFTLNNPMVMSKLGAARLPQFLETAKGVALPPLLGAERALYAQYQMITPVKKRSPCRERGSDDTIGESMILSSPTRLLTTPSSMGAARSLLQLAFPR</sequence>
<keyword evidence="2" id="KW-1185">Reference proteome</keyword>
<accession>A0A1E3QZ91</accession>
<dbReference type="GeneID" id="30145530"/>
<evidence type="ECO:0000313" key="2">
    <source>
        <dbReference type="Proteomes" id="UP000094336"/>
    </source>
</evidence>
<proteinExistence type="predicted"/>
<evidence type="ECO:0000313" key="1">
    <source>
        <dbReference type="EMBL" id="ODQ82993.1"/>
    </source>
</evidence>
<dbReference type="RefSeq" id="XP_018988321.1">
    <property type="nucleotide sequence ID" value="XM_019127677.1"/>
</dbReference>
<name>A0A1E3QZ91_9ASCO</name>
<dbReference type="EMBL" id="KV454426">
    <property type="protein sequence ID" value="ODQ82993.1"/>
    <property type="molecule type" value="Genomic_DNA"/>
</dbReference>
<organism evidence="1 2">
    <name type="scientific">Babjeviella inositovora NRRL Y-12698</name>
    <dbReference type="NCBI Taxonomy" id="984486"/>
    <lineage>
        <taxon>Eukaryota</taxon>
        <taxon>Fungi</taxon>
        <taxon>Dikarya</taxon>
        <taxon>Ascomycota</taxon>
        <taxon>Saccharomycotina</taxon>
        <taxon>Pichiomycetes</taxon>
        <taxon>Serinales incertae sedis</taxon>
        <taxon>Babjeviella</taxon>
    </lineage>
</organism>
<reference evidence="2" key="1">
    <citation type="submission" date="2016-05" db="EMBL/GenBank/DDBJ databases">
        <title>Comparative genomics of biotechnologically important yeasts.</title>
        <authorList>
            <consortium name="DOE Joint Genome Institute"/>
            <person name="Riley R."/>
            <person name="Haridas S."/>
            <person name="Wolfe K.H."/>
            <person name="Lopes M.R."/>
            <person name="Hittinger C.T."/>
            <person name="Goker M."/>
            <person name="Salamov A."/>
            <person name="Wisecaver J."/>
            <person name="Long T.M."/>
            <person name="Aerts A.L."/>
            <person name="Barry K."/>
            <person name="Choi C."/>
            <person name="Clum A."/>
            <person name="Coughlan A.Y."/>
            <person name="Deshpande S."/>
            <person name="Douglass A.P."/>
            <person name="Hanson S.J."/>
            <person name="Klenk H.-P."/>
            <person name="Labutti K."/>
            <person name="Lapidus A."/>
            <person name="Lindquist E."/>
            <person name="Lipzen A."/>
            <person name="Meier-Kolthoff J.P."/>
            <person name="Ohm R.A."/>
            <person name="Otillar R.P."/>
            <person name="Pangilinan J."/>
            <person name="Peng Y."/>
            <person name="Rokas A."/>
            <person name="Rosa C.A."/>
            <person name="Scheuner C."/>
            <person name="Sibirny A.A."/>
            <person name="Slot J.C."/>
            <person name="Stielow J.B."/>
            <person name="Sun H."/>
            <person name="Kurtzman C.P."/>
            <person name="Blackwell M."/>
            <person name="Grigoriev I.V."/>
            <person name="Jeffries T.W."/>
        </authorList>
    </citation>
    <scope>NUCLEOTIDE SEQUENCE [LARGE SCALE GENOMIC DNA]</scope>
    <source>
        <strain evidence="2">NRRL Y-12698</strain>
    </source>
</reference>